<evidence type="ECO:0000256" key="5">
    <source>
        <dbReference type="ARBA" id="ARBA00023242"/>
    </source>
</evidence>
<dbReference type="AlphaFoldDB" id="A0AA89AHV7"/>
<dbReference type="Pfam" id="PF25797">
    <property type="entry name" value="PDF2_C"/>
    <property type="match status" value="1"/>
</dbReference>
<keyword evidence="5" id="KW-0539">Nucleus</keyword>
<dbReference type="Proteomes" id="UP001188597">
    <property type="component" value="Unassembled WGS sequence"/>
</dbReference>
<keyword evidence="3" id="KW-0371">Homeobox</keyword>
<dbReference type="InterPro" id="IPR057993">
    <property type="entry name" value="HD-Zip_IV_C"/>
</dbReference>
<dbReference type="GO" id="GO:0008289">
    <property type="term" value="F:lipid binding"/>
    <property type="evidence" value="ECO:0007669"/>
    <property type="project" value="InterPro"/>
</dbReference>
<dbReference type="Pfam" id="PF01852">
    <property type="entry name" value="START"/>
    <property type="match status" value="1"/>
</dbReference>
<gene>
    <name evidence="7" type="ORF">RJ639_020106</name>
</gene>
<sequence>MWVLVLQDKWVDLFPTIVTKARTIEVIDTGLGGSLQLVTWVEHVEVDDRSPIHRLYRDLVCSGQAYGAKRWITTLQRMCERFAYSLGSRATQPSHELDGVSRNYQLAKDEKTRAQWDVLSSGNPVNEIAHVTTGSHPGNCISIMQFELHIF</sequence>
<comment type="caution">
    <text evidence="7">The sequence shown here is derived from an EMBL/GenBank/DDBJ whole genome shotgun (WGS) entry which is preliminary data.</text>
</comment>
<feature type="domain" description="START" evidence="6">
    <location>
        <begin position="38"/>
        <end position="84"/>
    </location>
</feature>
<dbReference type="GO" id="GO:0003677">
    <property type="term" value="F:DNA binding"/>
    <property type="evidence" value="ECO:0007669"/>
    <property type="project" value="UniProtKB-KW"/>
</dbReference>
<dbReference type="PANTHER" id="PTHR45654:SF9">
    <property type="entry name" value="HOMEOBOX-LEUCINE ZIPPER PROTEIN HDG10-RELATED"/>
    <property type="match status" value="1"/>
</dbReference>
<keyword evidence="1" id="KW-0805">Transcription regulation</keyword>
<evidence type="ECO:0000313" key="8">
    <source>
        <dbReference type="Proteomes" id="UP001188597"/>
    </source>
</evidence>
<evidence type="ECO:0000256" key="4">
    <source>
        <dbReference type="ARBA" id="ARBA00023163"/>
    </source>
</evidence>
<evidence type="ECO:0000256" key="3">
    <source>
        <dbReference type="ARBA" id="ARBA00023155"/>
    </source>
</evidence>
<accession>A0AA89AHV7</accession>
<keyword evidence="8" id="KW-1185">Reference proteome</keyword>
<organism evidence="7 8">
    <name type="scientific">Escallonia herrerae</name>
    <dbReference type="NCBI Taxonomy" id="1293975"/>
    <lineage>
        <taxon>Eukaryota</taxon>
        <taxon>Viridiplantae</taxon>
        <taxon>Streptophyta</taxon>
        <taxon>Embryophyta</taxon>
        <taxon>Tracheophyta</taxon>
        <taxon>Spermatophyta</taxon>
        <taxon>Magnoliopsida</taxon>
        <taxon>eudicotyledons</taxon>
        <taxon>Gunneridae</taxon>
        <taxon>Pentapetalae</taxon>
        <taxon>asterids</taxon>
        <taxon>campanulids</taxon>
        <taxon>Escalloniales</taxon>
        <taxon>Escalloniaceae</taxon>
        <taxon>Escallonia</taxon>
    </lineage>
</organism>
<evidence type="ECO:0000256" key="1">
    <source>
        <dbReference type="ARBA" id="ARBA00023015"/>
    </source>
</evidence>
<keyword evidence="2" id="KW-0238">DNA-binding</keyword>
<reference evidence="7" key="1">
    <citation type="submission" date="2022-12" db="EMBL/GenBank/DDBJ databases">
        <title>Draft genome assemblies for two species of Escallonia (Escalloniales).</title>
        <authorList>
            <person name="Chanderbali A."/>
            <person name="Dervinis C."/>
            <person name="Anghel I."/>
            <person name="Soltis D."/>
            <person name="Soltis P."/>
            <person name="Zapata F."/>
        </authorList>
    </citation>
    <scope>NUCLEOTIDE SEQUENCE</scope>
    <source>
        <strain evidence="7">UCBG64.0493</strain>
        <tissue evidence="7">Leaf</tissue>
    </source>
</reference>
<dbReference type="InterPro" id="IPR002913">
    <property type="entry name" value="START_lipid-bd_dom"/>
</dbReference>
<evidence type="ECO:0000256" key="2">
    <source>
        <dbReference type="ARBA" id="ARBA00023125"/>
    </source>
</evidence>
<dbReference type="EMBL" id="JAVXUP010002537">
    <property type="protein sequence ID" value="KAK3002745.1"/>
    <property type="molecule type" value="Genomic_DNA"/>
</dbReference>
<evidence type="ECO:0000259" key="6">
    <source>
        <dbReference type="PROSITE" id="PS50848"/>
    </source>
</evidence>
<keyword evidence="4" id="KW-0804">Transcription</keyword>
<protein>
    <recommendedName>
        <fullName evidence="6">START domain-containing protein</fullName>
    </recommendedName>
</protein>
<proteinExistence type="predicted"/>
<name>A0AA89AHV7_9ASTE</name>
<dbReference type="PANTHER" id="PTHR45654">
    <property type="entry name" value="HOMEOBOX-LEUCINE ZIPPER PROTEIN MERISTEM L1"/>
    <property type="match status" value="1"/>
</dbReference>
<dbReference type="InterPro" id="IPR042160">
    <property type="entry name" value="HD-Zip_IV"/>
</dbReference>
<dbReference type="PROSITE" id="PS50848">
    <property type="entry name" value="START"/>
    <property type="match status" value="1"/>
</dbReference>
<evidence type="ECO:0000313" key="7">
    <source>
        <dbReference type="EMBL" id="KAK3002745.1"/>
    </source>
</evidence>